<dbReference type="AlphaFoldDB" id="A0A1F5LJ98"/>
<evidence type="ECO:0000313" key="1">
    <source>
        <dbReference type="EMBL" id="OGE53288.1"/>
    </source>
</evidence>
<comment type="caution">
    <text evidence="1">The sequence shown here is derived from an EMBL/GenBank/DDBJ whole genome shotgun (WGS) entry which is preliminary data.</text>
</comment>
<organism evidence="1 2">
    <name type="scientific">Penicillium arizonense</name>
    <dbReference type="NCBI Taxonomy" id="1835702"/>
    <lineage>
        <taxon>Eukaryota</taxon>
        <taxon>Fungi</taxon>
        <taxon>Dikarya</taxon>
        <taxon>Ascomycota</taxon>
        <taxon>Pezizomycotina</taxon>
        <taxon>Eurotiomycetes</taxon>
        <taxon>Eurotiomycetidae</taxon>
        <taxon>Eurotiales</taxon>
        <taxon>Aspergillaceae</taxon>
        <taxon>Penicillium</taxon>
    </lineage>
</organism>
<dbReference type="Proteomes" id="UP000177622">
    <property type="component" value="Unassembled WGS sequence"/>
</dbReference>
<dbReference type="RefSeq" id="XP_022488727.1">
    <property type="nucleotide sequence ID" value="XM_022631479.1"/>
</dbReference>
<dbReference type="EMBL" id="LXJU01000008">
    <property type="protein sequence ID" value="OGE53288.1"/>
    <property type="molecule type" value="Genomic_DNA"/>
</dbReference>
<dbReference type="GeneID" id="34576213"/>
<evidence type="ECO:0000313" key="2">
    <source>
        <dbReference type="Proteomes" id="UP000177622"/>
    </source>
</evidence>
<gene>
    <name evidence="1" type="ORF">PENARI_c008G06353</name>
</gene>
<proteinExistence type="predicted"/>
<sequence length="99" mass="10700">MVVQLMLTAYPAAVSLDFPVRRFDPVLVEAHGPGFSVLSLLEFLSASETYHFDGWAVAILEPVGTEEAAVASVLSLDPHRQMQVVVVDLHGLRNPALCA</sequence>
<protein>
    <submittedName>
        <fullName evidence="1">Uncharacterized protein</fullName>
    </submittedName>
</protein>
<keyword evidence="2" id="KW-1185">Reference proteome</keyword>
<accession>A0A1F5LJ98</accession>
<name>A0A1F5LJ98_PENAI</name>
<reference evidence="1 2" key="1">
    <citation type="journal article" date="2016" name="Sci. Rep.">
        <title>Penicillium arizonense, a new, genome sequenced fungal species, reveals a high chemical diversity in secreted metabolites.</title>
        <authorList>
            <person name="Grijseels S."/>
            <person name="Nielsen J.C."/>
            <person name="Randelovic M."/>
            <person name="Nielsen J."/>
            <person name="Nielsen K.F."/>
            <person name="Workman M."/>
            <person name="Frisvad J.C."/>
        </authorList>
    </citation>
    <scope>NUCLEOTIDE SEQUENCE [LARGE SCALE GENOMIC DNA]</scope>
    <source>
        <strain evidence="1 2">CBS 141311</strain>
    </source>
</reference>